<dbReference type="EMBL" id="GBRH01230895">
    <property type="protein sequence ID" value="JAD67000.1"/>
    <property type="molecule type" value="Transcribed_RNA"/>
</dbReference>
<evidence type="ECO:0000313" key="1">
    <source>
        <dbReference type="EMBL" id="JAD67000.1"/>
    </source>
</evidence>
<reference evidence="1" key="2">
    <citation type="journal article" date="2015" name="Data Brief">
        <title>Shoot transcriptome of the giant reed, Arundo donax.</title>
        <authorList>
            <person name="Barrero R.A."/>
            <person name="Guerrero F.D."/>
            <person name="Moolhuijzen P."/>
            <person name="Goolsby J.A."/>
            <person name="Tidwell J."/>
            <person name="Bellgard S.E."/>
            <person name="Bellgard M.I."/>
        </authorList>
    </citation>
    <scope>NUCLEOTIDE SEQUENCE</scope>
    <source>
        <tissue evidence="1">Shoot tissue taken approximately 20 cm above the soil surface</tissue>
    </source>
</reference>
<name>A0A0A9C0Q9_ARUDO</name>
<protein>
    <submittedName>
        <fullName evidence="1">Uncharacterized protein</fullName>
    </submittedName>
</protein>
<proteinExistence type="predicted"/>
<organism evidence="1">
    <name type="scientific">Arundo donax</name>
    <name type="common">Giant reed</name>
    <name type="synonym">Donax arundinaceus</name>
    <dbReference type="NCBI Taxonomy" id="35708"/>
    <lineage>
        <taxon>Eukaryota</taxon>
        <taxon>Viridiplantae</taxon>
        <taxon>Streptophyta</taxon>
        <taxon>Embryophyta</taxon>
        <taxon>Tracheophyta</taxon>
        <taxon>Spermatophyta</taxon>
        <taxon>Magnoliopsida</taxon>
        <taxon>Liliopsida</taxon>
        <taxon>Poales</taxon>
        <taxon>Poaceae</taxon>
        <taxon>PACMAD clade</taxon>
        <taxon>Arundinoideae</taxon>
        <taxon>Arundineae</taxon>
        <taxon>Arundo</taxon>
    </lineage>
</organism>
<dbReference type="AlphaFoldDB" id="A0A0A9C0Q9"/>
<accession>A0A0A9C0Q9</accession>
<sequence>MKLDLHMKSCFQSTRTFPLLVLHPSVELHRLPSMDLRSTLPSS</sequence>
<reference evidence="1" key="1">
    <citation type="submission" date="2014-09" db="EMBL/GenBank/DDBJ databases">
        <authorList>
            <person name="Magalhaes I.L.F."/>
            <person name="Oliveira U."/>
            <person name="Santos F.R."/>
            <person name="Vidigal T.H.D.A."/>
            <person name="Brescovit A.D."/>
            <person name="Santos A.J."/>
        </authorList>
    </citation>
    <scope>NUCLEOTIDE SEQUENCE</scope>
    <source>
        <tissue evidence="1">Shoot tissue taken approximately 20 cm above the soil surface</tissue>
    </source>
</reference>